<organism evidence="3 4">
    <name type="scientific">Desulfurobacterium atlanticum</name>
    <dbReference type="NCBI Taxonomy" id="240169"/>
    <lineage>
        <taxon>Bacteria</taxon>
        <taxon>Pseudomonadati</taxon>
        <taxon>Aquificota</taxon>
        <taxon>Aquificia</taxon>
        <taxon>Desulfurobacteriales</taxon>
        <taxon>Desulfurobacteriaceae</taxon>
        <taxon>Desulfurobacterium</taxon>
    </lineage>
</organism>
<dbReference type="GO" id="GO:0016020">
    <property type="term" value="C:membrane"/>
    <property type="evidence" value="ECO:0007669"/>
    <property type="project" value="InterPro"/>
</dbReference>
<feature type="transmembrane region" description="Helical" evidence="1">
    <location>
        <begin position="83"/>
        <end position="104"/>
    </location>
</feature>
<accession>A0A238Y3W5</accession>
<feature type="transmembrane region" description="Helical" evidence="1">
    <location>
        <begin position="164"/>
        <end position="184"/>
    </location>
</feature>
<sequence>MLGATFIWGSVPLMGIWSGLPSAIFVFFRVLFALPFIFFFVLKHISLKEFFKVKPFWPLLLSGIMLGVNWVFFFWAIKVIDVATVVTIYYAGPIISILLASIFLNEKVDFFVVLSVVLAFIGIFISSGSLTFSKGILIAFLAALSYGLLGFFSKIATFYHKATVITGWQILISVFITFPFLFLGKWGLSFKSLIVVIVAGVVHTALALFLWYDALSYISVSLASILQYLDIVFATILAYLFLNQIPVPAVNQIIEALLIVISGSLISLKEMKGTVVRLGRNTR</sequence>
<protein>
    <submittedName>
        <fullName evidence="3">RarD protein</fullName>
    </submittedName>
</protein>
<keyword evidence="1" id="KW-0812">Transmembrane</keyword>
<dbReference type="PANTHER" id="PTHR22911:SF102">
    <property type="entry name" value="MEMBRANE PROTEIN"/>
    <property type="match status" value="1"/>
</dbReference>
<dbReference type="PANTHER" id="PTHR22911">
    <property type="entry name" value="ACYL-MALONYL CONDENSING ENZYME-RELATED"/>
    <property type="match status" value="1"/>
</dbReference>
<dbReference type="EMBL" id="FZOB01000002">
    <property type="protein sequence ID" value="SNR65353.1"/>
    <property type="molecule type" value="Genomic_DNA"/>
</dbReference>
<keyword evidence="1" id="KW-0472">Membrane</keyword>
<feature type="domain" description="EamA" evidence="2">
    <location>
        <begin position="134"/>
        <end position="267"/>
    </location>
</feature>
<proteinExistence type="predicted"/>
<keyword evidence="1" id="KW-1133">Transmembrane helix</keyword>
<feature type="transmembrane region" description="Helical" evidence="1">
    <location>
        <begin position="248"/>
        <end position="268"/>
    </location>
</feature>
<feature type="transmembrane region" description="Helical" evidence="1">
    <location>
        <begin position="55"/>
        <end position="77"/>
    </location>
</feature>
<evidence type="ECO:0000313" key="4">
    <source>
        <dbReference type="Proteomes" id="UP000198405"/>
    </source>
</evidence>
<evidence type="ECO:0000313" key="3">
    <source>
        <dbReference type="EMBL" id="SNR65353.1"/>
    </source>
</evidence>
<feature type="transmembrane region" description="Helical" evidence="1">
    <location>
        <begin position="219"/>
        <end position="242"/>
    </location>
</feature>
<feature type="transmembrane region" description="Helical" evidence="1">
    <location>
        <begin position="190"/>
        <end position="212"/>
    </location>
</feature>
<dbReference type="SUPFAM" id="SSF103481">
    <property type="entry name" value="Multidrug resistance efflux transporter EmrE"/>
    <property type="match status" value="2"/>
</dbReference>
<evidence type="ECO:0000256" key="1">
    <source>
        <dbReference type="SAM" id="Phobius"/>
    </source>
</evidence>
<dbReference type="Gene3D" id="1.10.3730.20">
    <property type="match status" value="1"/>
</dbReference>
<dbReference type="InterPro" id="IPR000620">
    <property type="entry name" value="EamA_dom"/>
</dbReference>
<name>A0A238Y3W5_9BACT</name>
<dbReference type="AlphaFoldDB" id="A0A238Y3W5"/>
<dbReference type="Proteomes" id="UP000198405">
    <property type="component" value="Unassembled WGS sequence"/>
</dbReference>
<gene>
    <name evidence="3" type="ORF">SAMN06265340_10263</name>
</gene>
<evidence type="ECO:0000259" key="2">
    <source>
        <dbReference type="Pfam" id="PF00892"/>
    </source>
</evidence>
<reference evidence="4" key="1">
    <citation type="submission" date="2017-06" db="EMBL/GenBank/DDBJ databases">
        <authorList>
            <person name="Varghese N."/>
            <person name="Submissions S."/>
        </authorList>
    </citation>
    <scope>NUCLEOTIDE SEQUENCE [LARGE SCALE GENOMIC DNA]</scope>
    <source>
        <strain evidence="4">DSM 15668</strain>
    </source>
</reference>
<feature type="transmembrane region" description="Helical" evidence="1">
    <location>
        <begin position="111"/>
        <end position="130"/>
    </location>
</feature>
<feature type="domain" description="EamA" evidence="2">
    <location>
        <begin position="1"/>
        <end position="127"/>
    </location>
</feature>
<keyword evidence="4" id="KW-1185">Reference proteome</keyword>
<feature type="transmembrane region" description="Helical" evidence="1">
    <location>
        <begin position="136"/>
        <end position="152"/>
    </location>
</feature>
<dbReference type="InterPro" id="IPR037185">
    <property type="entry name" value="EmrE-like"/>
</dbReference>
<dbReference type="Pfam" id="PF00892">
    <property type="entry name" value="EamA"/>
    <property type="match status" value="2"/>
</dbReference>
<feature type="transmembrane region" description="Helical" evidence="1">
    <location>
        <begin position="20"/>
        <end position="43"/>
    </location>
</feature>